<dbReference type="AlphaFoldDB" id="G4D0B9"/>
<gene>
    <name evidence="2" type="ORF">HMPREF9153_2141</name>
</gene>
<dbReference type="CDD" id="cd00293">
    <property type="entry name" value="USP-like"/>
    <property type="match status" value="1"/>
</dbReference>
<dbReference type="EMBL" id="AGBA01000015">
    <property type="protein sequence ID" value="EGY77188.1"/>
    <property type="molecule type" value="Genomic_DNA"/>
</dbReference>
<proteinExistence type="predicted"/>
<dbReference type="Proteomes" id="UP000005332">
    <property type="component" value="Unassembled WGS sequence"/>
</dbReference>
<dbReference type="InterPro" id="IPR014729">
    <property type="entry name" value="Rossmann-like_a/b/a_fold"/>
</dbReference>
<reference evidence="2 3" key="1">
    <citation type="submission" date="2011-06" db="EMBL/GenBank/DDBJ databases">
        <authorList>
            <person name="Muzny D."/>
            <person name="Qin X."/>
            <person name="Deng J."/>
            <person name="Jiang H."/>
            <person name="Liu Y."/>
            <person name="Qu J."/>
            <person name="Song X.-Z."/>
            <person name="Zhang L."/>
            <person name="Thornton R."/>
            <person name="Coyle M."/>
            <person name="Francisco L."/>
            <person name="Jackson L."/>
            <person name="Javaid M."/>
            <person name="Korchina V."/>
            <person name="Kovar C."/>
            <person name="Mata R."/>
            <person name="Mathew T."/>
            <person name="Ngo R."/>
            <person name="Nguyen L."/>
            <person name="Nguyen N."/>
            <person name="Okwuonu G."/>
            <person name="Ongeri F."/>
            <person name="Pham C."/>
            <person name="Simmons D."/>
            <person name="Wilczek-Boney K."/>
            <person name="Hale W."/>
            <person name="Jakkamsetti A."/>
            <person name="Pham P."/>
            <person name="Ruth R."/>
            <person name="San Lucas F."/>
            <person name="Warren J."/>
            <person name="Zhang J."/>
            <person name="Zhao Z."/>
            <person name="Zhou C."/>
            <person name="Zhu D."/>
            <person name="Lee S."/>
            <person name="Bess C."/>
            <person name="Blankenburg K."/>
            <person name="Forbes L."/>
            <person name="Fu Q."/>
            <person name="Gubbala S."/>
            <person name="Hirani K."/>
            <person name="Jayaseelan J.C."/>
            <person name="Lara F."/>
            <person name="Munidasa M."/>
            <person name="Palculict T."/>
            <person name="Patil S."/>
            <person name="Pu L.-L."/>
            <person name="Saada N."/>
            <person name="Tang L."/>
            <person name="Weissenberger G."/>
            <person name="Zhu Y."/>
            <person name="Hemphill L."/>
            <person name="Shang Y."/>
            <person name="Youmans B."/>
            <person name="Ayvaz T."/>
            <person name="Ross M."/>
            <person name="Santibanez J."/>
            <person name="Aqrawi P."/>
            <person name="Gross S."/>
            <person name="Joshi V."/>
            <person name="Fowler G."/>
            <person name="Nazareth L."/>
            <person name="Reid J."/>
            <person name="Worley K."/>
            <person name="Petrosino J."/>
            <person name="Highlander S."/>
            <person name="Gibbs R."/>
        </authorList>
    </citation>
    <scope>NUCLEOTIDE SEQUENCE [LARGE SCALE GENOMIC DNA]</scope>
    <source>
        <strain evidence="2 3">ATCC 25577</strain>
    </source>
</reference>
<comment type="caution">
    <text evidence="2">The sequence shown here is derived from an EMBL/GenBank/DDBJ whole genome shotgun (WGS) entry which is preliminary data.</text>
</comment>
<dbReference type="PATRIC" id="fig|997355.3.peg.2115"/>
<feature type="domain" description="UspA" evidence="1">
    <location>
        <begin position="32"/>
        <end position="178"/>
    </location>
</feature>
<dbReference type="InterPro" id="IPR006016">
    <property type="entry name" value="UspA"/>
</dbReference>
<name>G4D0B9_9ACTN</name>
<organism evidence="2 3">
    <name type="scientific">Cutibacterium avidum ATCC 25577</name>
    <dbReference type="NCBI Taxonomy" id="997355"/>
    <lineage>
        <taxon>Bacteria</taxon>
        <taxon>Bacillati</taxon>
        <taxon>Actinomycetota</taxon>
        <taxon>Actinomycetes</taxon>
        <taxon>Propionibacteriales</taxon>
        <taxon>Propionibacteriaceae</taxon>
        <taxon>Cutibacterium</taxon>
    </lineage>
</organism>
<dbReference type="SUPFAM" id="SSF52402">
    <property type="entry name" value="Adenine nucleotide alpha hydrolases-like"/>
    <property type="match status" value="1"/>
</dbReference>
<evidence type="ECO:0000313" key="2">
    <source>
        <dbReference type="EMBL" id="EGY77188.1"/>
    </source>
</evidence>
<keyword evidence="3" id="KW-1185">Reference proteome</keyword>
<protein>
    <recommendedName>
        <fullName evidence="1">UspA domain-containing protein</fullName>
    </recommendedName>
</protein>
<evidence type="ECO:0000259" key="1">
    <source>
        <dbReference type="Pfam" id="PF00582"/>
    </source>
</evidence>
<accession>G4D0B9</accession>
<dbReference type="Pfam" id="PF00582">
    <property type="entry name" value="Usp"/>
    <property type="match status" value="1"/>
</dbReference>
<dbReference type="Gene3D" id="3.40.50.620">
    <property type="entry name" value="HUPs"/>
    <property type="match status" value="1"/>
</dbReference>
<evidence type="ECO:0000313" key="3">
    <source>
        <dbReference type="Proteomes" id="UP000005332"/>
    </source>
</evidence>
<dbReference type="HOGENOM" id="CLU_121390_0_0_11"/>
<sequence length="191" mass="20725">MRGTIMSGHMAVKDGAVPQPHPSRMVEFRGHPIVVAVVPGQSSLVVLTAASLARATKASHIVFAHVDQRRCVVEENTDGSVVSVPIDPDAMDGDVETVRQGLTEEISTVLGDGDVPWRLEYLAGRPDRALTHLARAIDAAAFVVGARTHRRRRVQEFVSGSIATNLSHHQHRPVLVVPTAVVDWKDSSPWQ</sequence>